<feature type="transmembrane region" description="Helical" evidence="2">
    <location>
        <begin position="100"/>
        <end position="117"/>
    </location>
</feature>
<dbReference type="InterPro" id="IPR043128">
    <property type="entry name" value="Rev_trsase/Diguanyl_cyclase"/>
</dbReference>
<comment type="caution">
    <text evidence="4">The sequence shown here is derived from an EMBL/GenBank/DDBJ whole genome shotgun (WGS) entry which is preliminary data.</text>
</comment>
<dbReference type="PANTHER" id="PTHR45138">
    <property type="entry name" value="REGULATORY COMPONENTS OF SENSORY TRANSDUCTION SYSTEM"/>
    <property type="match status" value="1"/>
</dbReference>
<dbReference type="NCBIfam" id="TIGR00254">
    <property type="entry name" value="GGDEF"/>
    <property type="match status" value="1"/>
</dbReference>
<feature type="compositionally biased region" description="Low complexity" evidence="1">
    <location>
        <begin position="322"/>
        <end position="341"/>
    </location>
</feature>
<name>A0ABX0GTM5_9ACTN</name>
<organism evidence="4 5">
    <name type="scientific">Motilibacter deserti</name>
    <dbReference type="NCBI Taxonomy" id="2714956"/>
    <lineage>
        <taxon>Bacteria</taxon>
        <taxon>Bacillati</taxon>
        <taxon>Actinomycetota</taxon>
        <taxon>Actinomycetes</taxon>
        <taxon>Motilibacterales</taxon>
        <taxon>Motilibacteraceae</taxon>
        <taxon>Motilibacter</taxon>
    </lineage>
</organism>
<feature type="transmembrane region" description="Helical" evidence="2">
    <location>
        <begin position="147"/>
        <end position="168"/>
    </location>
</feature>
<proteinExistence type="predicted"/>
<reference evidence="4 5" key="1">
    <citation type="submission" date="2020-03" db="EMBL/GenBank/DDBJ databases">
        <title>Two novel Motilibacter sp.</title>
        <authorList>
            <person name="Liu S."/>
        </authorList>
    </citation>
    <scope>NUCLEOTIDE SEQUENCE [LARGE SCALE GENOMIC DNA]</scope>
    <source>
        <strain evidence="4 5">E257</strain>
    </source>
</reference>
<dbReference type="Proteomes" id="UP000800981">
    <property type="component" value="Unassembled WGS sequence"/>
</dbReference>
<evidence type="ECO:0000256" key="1">
    <source>
        <dbReference type="SAM" id="MobiDB-lite"/>
    </source>
</evidence>
<dbReference type="CDD" id="cd01949">
    <property type="entry name" value="GGDEF"/>
    <property type="match status" value="1"/>
</dbReference>
<keyword evidence="5" id="KW-1185">Reference proteome</keyword>
<sequence length="341" mass="35631">MVAVSGSSTGWSRPAPAEARTLAQACLFAALVCLGNAAAPFSPTAPTGLAVTLGSVGLAISALVRWRSEHVPTPVLHTVLALVTVMVSVCIACSTTPAGTVVTAFGYVWIALFTAWFHSRRATLAHLAVMGGGFAAGLGVCDAPSALQTWGFVAVSVGGVALVLQSLVERLRRQADRDQLTGLLNRVAFAAAAERVMHTAARNAEPLTLAVLDLDDFKGVNDRDGHAVGDRVLAGLATAWSGAVRRTDVLGRYGGDEFVLLMPGITEDGSGEVLQRLRDALPDARWTAGVAQWRGEDLSRWLVRADADLYAHKRSRVRDVRSVPAPASADAAGGPVLAPRG</sequence>
<gene>
    <name evidence="4" type="ORF">G9H71_06805</name>
</gene>
<feature type="region of interest" description="Disordered" evidence="1">
    <location>
        <begin position="321"/>
        <end position="341"/>
    </location>
</feature>
<evidence type="ECO:0000256" key="2">
    <source>
        <dbReference type="SAM" id="Phobius"/>
    </source>
</evidence>
<feature type="transmembrane region" description="Helical" evidence="2">
    <location>
        <begin position="124"/>
        <end position="141"/>
    </location>
</feature>
<evidence type="ECO:0000259" key="3">
    <source>
        <dbReference type="PROSITE" id="PS50887"/>
    </source>
</evidence>
<evidence type="ECO:0000313" key="5">
    <source>
        <dbReference type="Proteomes" id="UP000800981"/>
    </source>
</evidence>
<dbReference type="PANTHER" id="PTHR45138:SF9">
    <property type="entry name" value="DIGUANYLATE CYCLASE DGCM-RELATED"/>
    <property type="match status" value="1"/>
</dbReference>
<dbReference type="InterPro" id="IPR050469">
    <property type="entry name" value="Diguanylate_Cyclase"/>
</dbReference>
<dbReference type="RefSeq" id="WP_166279950.1">
    <property type="nucleotide sequence ID" value="NZ_JAANNP010000002.1"/>
</dbReference>
<protein>
    <submittedName>
        <fullName evidence="4">GGDEF domain-containing protein</fullName>
    </submittedName>
</protein>
<accession>A0ABX0GTM5</accession>
<dbReference type="EMBL" id="JAANNP010000002">
    <property type="protein sequence ID" value="NHC13491.1"/>
    <property type="molecule type" value="Genomic_DNA"/>
</dbReference>
<dbReference type="SMART" id="SM00267">
    <property type="entry name" value="GGDEF"/>
    <property type="match status" value="1"/>
</dbReference>
<dbReference type="InterPro" id="IPR000160">
    <property type="entry name" value="GGDEF_dom"/>
</dbReference>
<feature type="transmembrane region" description="Helical" evidence="2">
    <location>
        <begin position="45"/>
        <end position="63"/>
    </location>
</feature>
<dbReference type="SUPFAM" id="SSF55073">
    <property type="entry name" value="Nucleotide cyclase"/>
    <property type="match status" value="1"/>
</dbReference>
<dbReference type="Pfam" id="PF00990">
    <property type="entry name" value="GGDEF"/>
    <property type="match status" value="1"/>
</dbReference>
<dbReference type="PROSITE" id="PS50887">
    <property type="entry name" value="GGDEF"/>
    <property type="match status" value="1"/>
</dbReference>
<dbReference type="InterPro" id="IPR029787">
    <property type="entry name" value="Nucleotide_cyclase"/>
</dbReference>
<evidence type="ECO:0000313" key="4">
    <source>
        <dbReference type="EMBL" id="NHC13491.1"/>
    </source>
</evidence>
<dbReference type="Gene3D" id="3.30.70.270">
    <property type="match status" value="1"/>
</dbReference>
<feature type="transmembrane region" description="Helical" evidence="2">
    <location>
        <begin position="75"/>
        <end position="94"/>
    </location>
</feature>
<feature type="domain" description="GGDEF" evidence="3">
    <location>
        <begin position="205"/>
        <end position="326"/>
    </location>
</feature>
<keyword evidence="2" id="KW-0812">Transmembrane</keyword>
<keyword evidence="2" id="KW-0472">Membrane</keyword>
<keyword evidence="2" id="KW-1133">Transmembrane helix</keyword>